<evidence type="ECO:0000313" key="2">
    <source>
        <dbReference type="Proteomes" id="UP000663881"/>
    </source>
</evidence>
<comment type="caution">
    <text evidence="1">The sequence shown here is derived from an EMBL/GenBank/DDBJ whole genome shotgun (WGS) entry which is preliminary data.</text>
</comment>
<dbReference type="SUPFAM" id="SSF56655">
    <property type="entry name" value="Carbohydrate phosphatase"/>
    <property type="match status" value="1"/>
</dbReference>
<sequence>IVSEEKDPLDKKAFQLIKEEFNVENQLPNIPIIKDDENLMKVPLSSVAVWVDPLDATKEFTG</sequence>
<protein>
    <submittedName>
        <fullName evidence="1">Uncharacterized protein</fullName>
    </submittedName>
</protein>
<reference evidence="1" key="1">
    <citation type="submission" date="2021-02" db="EMBL/GenBank/DDBJ databases">
        <authorList>
            <person name="Nowell W R."/>
        </authorList>
    </citation>
    <scope>NUCLEOTIDE SEQUENCE</scope>
</reference>
<gene>
    <name evidence="1" type="ORF">OKA104_LOCUS51839</name>
</gene>
<organism evidence="1 2">
    <name type="scientific">Adineta steineri</name>
    <dbReference type="NCBI Taxonomy" id="433720"/>
    <lineage>
        <taxon>Eukaryota</taxon>
        <taxon>Metazoa</taxon>
        <taxon>Spiralia</taxon>
        <taxon>Gnathifera</taxon>
        <taxon>Rotifera</taxon>
        <taxon>Eurotatoria</taxon>
        <taxon>Bdelloidea</taxon>
        <taxon>Adinetida</taxon>
        <taxon>Adinetidae</taxon>
        <taxon>Adineta</taxon>
    </lineage>
</organism>
<proteinExistence type="predicted"/>
<feature type="non-terminal residue" evidence="1">
    <location>
        <position position="1"/>
    </location>
</feature>
<dbReference type="Gene3D" id="3.30.540.10">
    <property type="entry name" value="Fructose-1,6-Bisphosphatase, subunit A, domain 1"/>
    <property type="match status" value="1"/>
</dbReference>
<dbReference type="AlphaFoldDB" id="A0A820PWM2"/>
<accession>A0A820PWM2</accession>
<dbReference type="EMBL" id="CAJOAY010028902">
    <property type="protein sequence ID" value="CAF4409154.1"/>
    <property type="molecule type" value="Genomic_DNA"/>
</dbReference>
<evidence type="ECO:0000313" key="1">
    <source>
        <dbReference type="EMBL" id="CAF4409154.1"/>
    </source>
</evidence>
<name>A0A820PWM2_9BILA</name>
<dbReference type="Proteomes" id="UP000663881">
    <property type="component" value="Unassembled WGS sequence"/>
</dbReference>